<dbReference type="EMBL" id="UINC01096095">
    <property type="protein sequence ID" value="SVC52697.1"/>
    <property type="molecule type" value="Genomic_DNA"/>
</dbReference>
<name>A0A382MY21_9ZZZZ</name>
<evidence type="ECO:0000313" key="1">
    <source>
        <dbReference type="EMBL" id="SVC52697.1"/>
    </source>
</evidence>
<organism evidence="1">
    <name type="scientific">marine metagenome</name>
    <dbReference type="NCBI Taxonomy" id="408172"/>
    <lineage>
        <taxon>unclassified sequences</taxon>
        <taxon>metagenomes</taxon>
        <taxon>ecological metagenomes</taxon>
    </lineage>
</organism>
<accession>A0A382MY21</accession>
<gene>
    <name evidence="1" type="ORF">METZ01_LOCUS305551</name>
</gene>
<feature type="non-terminal residue" evidence="1">
    <location>
        <position position="72"/>
    </location>
</feature>
<dbReference type="PROSITE" id="PS51257">
    <property type="entry name" value="PROKAR_LIPOPROTEIN"/>
    <property type="match status" value="1"/>
</dbReference>
<dbReference type="AlphaFoldDB" id="A0A382MY21"/>
<proteinExistence type="predicted"/>
<protein>
    <submittedName>
        <fullName evidence="1">Uncharacterized protein</fullName>
    </submittedName>
</protein>
<reference evidence="1" key="1">
    <citation type="submission" date="2018-05" db="EMBL/GenBank/DDBJ databases">
        <authorList>
            <person name="Lanie J.A."/>
            <person name="Ng W.-L."/>
            <person name="Kazmierczak K.M."/>
            <person name="Andrzejewski T.M."/>
            <person name="Davidsen T.M."/>
            <person name="Wayne K.J."/>
            <person name="Tettelin H."/>
            <person name="Glass J.I."/>
            <person name="Rusch D."/>
            <person name="Podicherti R."/>
            <person name="Tsui H.-C.T."/>
            <person name="Winkler M.E."/>
        </authorList>
    </citation>
    <scope>NUCLEOTIDE SEQUENCE</scope>
</reference>
<sequence>MAKAALVSALTLLMVLSTVATSCMPLVSEPVQLDGEPLRMEQLGGGGSLEDQCGSITFENLFEYTRATFQID</sequence>